<evidence type="ECO:0000313" key="1">
    <source>
        <dbReference type="EMBL" id="QGT51068.1"/>
    </source>
</evidence>
<dbReference type="AlphaFoldDB" id="A0A650EPB4"/>
<name>A0A650EPB4_9FIRM</name>
<proteinExistence type="predicted"/>
<gene>
    <name evidence="1" type="ORF">Firmicute1046_1440</name>
</gene>
<dbReference type="EMBL" id="MN577573">
    <property type="protein sequence ID" value="QGT51068.1"/>
    <property type="molecule type" value="Genomic_DNA"/>
</dbReference>
<sequence>MSEYKDLRNNTYKINQSVLLDDSQTEQRREEIIEELYRIFNKE</sequence>
<organism evidence="1">
    <name type="scientific">uncultured Bacillota bacterium</name>
    <dbReference type="NCBI Taxonomy" id="344338"/>
    <lineage>
        <taxon>Bacteria</taxon>
        <taxon>Bacillati</taxon>
        <taxon>Bacillota</taxon>
        <taxon>environmental samples</taxon>
    </lineage>
</organism>
<protein>
    <submittedName>
        <fullName evidence="1">Uncharacterized protein</fullName>
    </submittedName>
</protein>
<accession>A0A650EPB4</accession>
<reference evidence="1" key="1">
    <citation type="journal article" date="2020" name="J. ISSAAS">
        <title>Lactobacilli and other gastrointestinal microbiota of Peromyscus leucopus, reservoir host for agents of Lyme disease and other zoonoses in North America.</title>
        <authorList>
            <person name="Milovic A."/>
            <person name="Bassam K."/>
            <person name="Shao H."/>
            <person name="Chatzistamou I."/>
            <person name="Tufts D.M."/>
            <person name="Diuk-Wasser M."/>
            <person name="Barbour A.G."/>
        </authorList>
    </citation>
    <scope>NUCLEOTIDE SEQUENCE</scope>
    <source>
        <strain evidence="1">LL40</strain>
    </source>
</reference>